<feature type="region of interest" description="Disordered" evidence="1">
    <location>
        <begin position="286"/>
        <end position="317"/>
    </location>
</feature>
<feature type="compositionally biased region" description="Polar residues" evidence="1">
    <location>
        <begin position="433"/>
        <end position="455"/>
    </location>
</feature>
<feature type="compositionally biased region" description="Polar residues" evidence="1">
    <location>
        <begin position="288"/>
        <end position="299"/>
    </location>
</feature>
<dbReference type="Proteomes" id="UP000801864">
    <property type="component" value="Unassembled WGS sequence"/>
</dbReference>
<proteinExistence type="predicted"/>
<accession>A0A9P5C925</accession>
<protein>
    <submittedName>
        <fullName evidence="2">Uncharacterized protein</fullName>
    </submittedName>
</protein>
<sequence>MIKVFSSIRSTYRAVSVAIDGENISNDMRRSLDLVRTCSQDLQELITLRNEHLGLLEKQPQILERLNSIIEKVHNGLLDASRIVERYRPELHSGKNSLSTQIAWAHRDSQEFQAMGPTMSQHNATILAEISFLRSLTIITTQSKPEEVKEIEILGSDDKTLFNNLELLEDFMGDVSGSRDLPLASPPAPPQPPAIQVNARASMPNLLIHQEYCDLPEPVIPNIIPHQQPIASLLASQQASTLRTLSEQTLEDGNQRNSRLVLNQADHSGLSLLFGDELDLSFDLSPKVQPQHSRAQSSDSMHKPSIPSFSTSSMNGGTVNSTPLTRYSLTSQPSTLSVSSIGTFNPQSPEPSMSRPHLFSLPPTPPTNTTAQLASLSATTLASETQQDARSRPRTMSFAERYANLAEDSGQECRRYRPWRPYKNGDIYELQGSELSSGTHPFAQSTTSLSHRSTK</sequence>
<feature type="compositionally biased region" description="Polar residues" evidence="1">
    <location>
        <begin position="336"/>
        <end position="351"/>
    </location>
</feature>
<gene>
    <name evidence="2" type="ORF">CFAM422_009518</name>
</gene>
<feature type="region of interest" description="Disordered" evidence="1">
    <location>
        <begin position="336"/>
        <end position="357"/>
    </location>
</feature>
<comment type="caution">
    <text evidence="2">The sequence shown here is derived from an EMBL/GenBank/DDBJ whole genome shotgun (WGS) entry which is preliminary data.</text>
</comment>
<dbReference type="AlphaFoldDB" id="A0A9P5C925"/>
<evidence type="ECO:0000313" key="2">
    <source>
        <dbReference type="EMBL" id="KAF3065714.1"/>
    </source>
</evidence>
<name>A0A9P5C925_9HYPO</name>
<keyword evidence="3" id="KW-1185">Reference proteome</keyword>
<feature type="region of interest" description="Disordered" evidence="1">
    <location>
        <begin position="432"/>
        <end position="455"/>
    </location>
</feature>
<evidence type="ECO:0000256" key="1">
    <source>
        <dbReference type="SAM" id="MobiDB-lite"/>
    </source>
</evidence>
<evidence type="ECO:0000313" key="3">
    <source>
        <dbReference type="Proteomes" id="UP000801864"/>
    </source>
</evidence>
<reference evidence="2 3" key="1">
    <citation type="submission" date="2018-06" db="EMBL/GenBank/DDBJ databases">
        <title>Genome analysis of cellulolytic fungus Trichoderma lentiforme CFAM-422.</title>
        <authorList>
            <person name="Steindorff A.S."/>
            <person name="Formighieri E.F."/>
            <person name="Midorikawa G.E.O."/>
            <person name="Tamietti M.S."/>
            <person name="Ramos E.Z."/>
            <person name="Silva A.S."/>
            <person name="Bon E.P.S."/>
            <person name="Mendes T.D."/>
            <person name="Damaso M.C.T."/>
            <person name="Favaro L.C.L."/>
        </authorList>
    </citation>
    <scope>NUCLEOTIDE SEQUENCE [LARGE SCALE GENOMIC DNA]</scope>
    <source>
        <strain evidence="2 3">CFAM-422</strain>
    </source>
</reference>
<feature type="compositionally biased region" description="Polar residues" evidence="1">
    <location>
        <begin position="307"/>
        <end position="317"/>
    </location>
</feature>
<dbReference type="EMBL" id="QLNT01000018">
    <property type="protein sequence ID" value="KAF3065714.1"/>
    <property type="molecule type" value="Genomic_DNA"/>
</dbReference>
<organism evidence="2 3">
    <name type="scientific">Trichoderma lentiforme</name>
    <dbReference type="NCBI Taxonomy" id="1567552"/>
    <lineage>
        <taxon>Eukaryota</taxon>
        <taxon>Fungi</taxon>
        <taxon>Dikarya</taxon>
        <taxon>Ascomycota</taxon>
        <taxon>Pezizomycotina</taxon>
        <taxon>Sordariomycetes</taxon>
        <taxon>Hypocreomycetidae</taxon>
        <taxon>Hypocreales</taxon>
        <taxon>Hypocreaceae</taxon>
        <taxon>Trichoderma</taxon>
    </lineage>
</organism>